<dbReference type="NCBIfam" id="NF006367">
    <property type="entry name" value="PRK08591.1"/>
    <property type="match status" value="1"/>
</dbReference>
<dbReference type="InterPro" id="IPR011054">
    <property type="entry name" value="Rudment_hybrid_motif"/>
</dbReference>
<evidence type="ECO:0000313" key="8">
    <source>
        <dbReference type="EMBL" id="RLJ71598.1"/>
    </source>
</evidence>
<evidence type="ECO:0000256" key="3">
    <source>
        <dbReference type="ARBA" id="ARBA00022840"/>
    </source>
</evidence>
<keyword evidence="3 5" id="KW-0067">ATP-binding</keyword>
<name>A0A497XRM7_9AQUI</name>
<gene>
    <name evidence="8" type="ORF">BCF55_1904</name>
</gene>
<dbReference type="SUPFAM" id="SSF52440">
    <property type="entry name" value="PreATP-grasp domain"/>
    <property type="match status" value="1"/>
</dbReference>
<dbReference type="GO" id="GO:0005524">
    <property type="term" value="F:ATP binding"/>
    <property type="evidence" value="ECO:0007669"/>
    <property type="project" value="UniProtKB-UniRule"/>
</dbReference>
<reference evidence="8 9" key="1">
    <citation type="submission" date="2018-10" db="EMBL/GenBank/DDBJ databases">
        <title>Genomic Encyclopedia of Archaeal and Bacterial Type Strains, Phase II (KMG-II): from individual species to whole genera.</title>
        <authorList>
            <person name="Goeker M."/>
        </authorList>
    </citation>
    <scope>NUCLEOTIDE SEQUENCE [LARGE SCALE GENOMIC DNA]</scope>
    <source>
        <strain evidence="8 9">DSM 16510</strain>
    </source>
</reference>
<evidence type="ECO:0000259" key="6">
    <source>
        <dbReference type="PROSITE" id="PS50975"/>
    </source>
</evidence>
<keyword evidence="1" id="KW-0436">Ligase</keyword>
<dbReference type="Pfam" id="PF00289">
    <property type="entry name" value="Biotin_carb_N"/>
    <property type="match status" value="1"/>
</dbReference>
<dbReference type="RefSeq" id="WP_121013073.1">
    <property type="nucleotide sequence ID" value="NZ_RCCJ01000001.1"/>
</dbReference>
<evidence type="ECO:0000256" key="5">
    <source>
        <dbReference type="PROSITE-ProRule" id="PRU00409"/>
    </source>
</evidence>
<evidence type="ECO:0000256" key="2">
    <source>
        <dbReference type="ARBA" id="ARBA00022741"/>
    </source>
</evidence>
<feature type="domain" description="Biotin carboxylation" evidence="7">
    <location>
        <begin position="1"/>
        <end position="446"/>
    </location>
</feature>
<protein>
    <submittedName>
        <fullName evidence="8">Pyruvate carboxylase subunit A</fullName>
    </submittedName>
</protein>
<evidence type="ECO:0000313" key="9">
    <source>
        <dbReference type="Proteomes" id="UP000267841"/>
    </source>
</evidence>
<dbReference type="PANTHER" id="PTHR48095:SF1">
    <property type="entry name" value="BIOTIN CARBOXYLASE"/>
    <property type="match status" value="1"/>
</dbReference>
<evidence type="ECO:0000259" key="7">
    <source>
        <dbReference type="PROSITE" id="PS50979"/>
    </source>
</evidence>
<dbReference type="Pfam" id="PF02786">
    <property type="entry name" value="CPSase_L_D2"/>
    <property type="match status" value="1"/>
</dbReference>
<dbReference type="InterPro" id="IPR051602">
    <property type="entry name" value="ACC_Biotin_Carboxylase"/>
</dbReference>
<accession>A0A497XRM7</accession>
<dbReference type="InterPro" id="IPR011764">
    <property type="entry name" value="Biotin_carboxylation_dom"/>
</dbReference>
<dbReference type="PROSITE" id="PS50975">
    <property type="entry name" value="ATP_GRASP"/>
    <property type="match status" value="1"/>
</dbReference>
<dbReference type="SUPFAM" id="SSF51246">
    <property type="entry name" value="Rudiment single hybrid motif"/>
    <property type="match status" value="1"/>
</dbReference>
<comment type="caution">
    <text evidence="8">The sequence shown here is derived from an EMBL/GenBank/DDBJ whole genome shotgun (WGS) entry which is preliminary data.</text>
</comment>
<dbReference type="SMART" id="SM00878">
    <property type="entry name" value="Biotin_carb_C"/>
    <property type="match status" value="1"/>
</dbReference>
<dbReference type="PROSITE" id="PS50979">
    <property type="entry name" value="BC"/>
    <property type="match status" value="1"/>
</dbReference>
<dbReference type="FunFam" id="3.30.1490.20:FF:000018">
    <property type="entry name" value="Biotin carboxylase"/>
    <property type="match status" value="1"/>
</dbReference>
<dbReference type="InterPro" id="IPR005481">
    <property type="entry name" value="BC-like_N"/>
</dbReference>
<dbReference type="Gene3D" id="3.30.470.20">
    <property type="entry name" value="ATP-grasp fold, B domain"/>
    <property type="match status" value="1"/>
</dbReference>
<dbReference type="GO" id="GO:0046872">
    <property type="term" value="F:metal ion binding"/>
    <property type="evidence" value="ECO:0007669"/>
    <property type="project" value="InterPro"/>
</dbReference>
<organism evidence="8 9">
    <name type="scientific">Hydrogenivirga caldilitoris</name>
    <dbReference type="NCBI Taxonomy" id="246264"/>
    <lineage>
        <taxon>Bacteria</taxon>
        <taxon>Pseudomonadati</taxon>
        <taxon>Aquificota</taxon>
        <taxon>Aquificia</taxon>
        <taxon>Aquificales</taxon>
        <taxon>Aquificaceae</taxon>
        <taxon>Hydrogenivirga</taxon>
    </lineage>
</organism>
<keyword evidence="9" id="KW-1185">Reference proteome</keyword>
<dbReference type="FunFam" id="3.40.50.20:FF:000010">
    <property type="entry name" value="Propionyl-CoA carboxylase subunit alpha"/>
    <property type="match status" value="1"/>
</dbReference>
<keyword evidence="4" id="KW-0092">Biotin</keyword>
<dbReference type="PANTHER" id="PTHR48095">
    <property type="entry name" value="PYRUVATE CARBOXYLASE SUBUNIT A"/>
    <property type="match status" value="1"/>
</dbReference>
<dbReference type="AlphaFoldDB" id="A0A497XRM7"/>
<proteinExistence type="predicted"/>
<feature type="domain" description="ATP-grasp" evidence="6">
    <location>
        <begin position="119"/>
        <end position="317"/>
    </location>
</feature>
<dbReference type="InterPro" id="IPR005479">
    <property type="entry name" value="CPAse_ATP-bd"/>
</dbReference>
<dbReference type="PROSITE" id="PS00866">
    <property type="entry name" value="CPSASE_1"/>
    <property type="match status" value="1"/>
</dbReference>
<sequence>MFKKVLIANRGEVALRIIRACKELGIKTVAIYSEADVRSLYVKKADEAYLIPGDPIRAYLDYVRIVDLARQVGAEAIHPGYGFLAENADFARYCQRRGITFIGPTPEQIDTFGDKVKAKKVMEEAGLPTVPGIPEPVTEVEDALKFAREIGFPVMLKAAYGGGGRGMRVVHSEEELRTAFESAYREAETFFGKGDIFIERYLDNPKHIEVQVLGDKYGNIIHLGERDCSIQRRHQKLIEIAPSPALPRDLRMKILGNAVRALMRVGYENAGTLEFLVDVRTGEYYFIEMNTRLQVEHTITEAITGVDIVETMIKIAAGEPLPFLQSDVTYRGYAIEFRINAEDPKKGFAPSPGKITAYYSPGGPGVRIDAGVYKDYIIPPYYDSMIAKMTVWALTWEKVVARARRAIDEFIVRGVPTNIPLYREIIRDPDFLRGDFGVKFLEEKIQKGEYDFAIEGEVDREDIVLAISAAIAAHYGL</sequence>
<dbReference type="InterPro" id="IPR011761">
    <property type="entry name" value="ATP-grasp"/>
</dbReference>
<keyword evidence="2 5" id="KW-0547">Nucleotide-binding</keyword>
<dbReference type="Pfam" id="PF02785">
    <property type="entry name" value="Biotin_carb_C"/>
    <property type="match status" value="1"/>
</dbReference>
<dbReference type="Proteomes" id="UP000267841">
    <property type="component" value="Unassembled WGS sequence"/>
</dbReference>
<dbReference type="InterPro" id="IPR016185">
    <property type="entry name" value="PreATP-grasp_dom_sf"/>
</dbReference>
<dbReference type="InterPro" id="IPR005482">
    <property type="entry name" value="Biotin_COase_C"/>
</dbReference>
<evidence type="ECO:0000256" key="1">
    <source>
        <dbReference type="ARBA" id="ARBA00022598"/>
    </source>
</evidence>
<dbReference type="OrthoDB" id="9807469at2"/>
<dbReference type="PROSITE" id="PS00867">
    <property type="entry name" value="CPSASE_2"/>
    <property type="match status" value="1"/>
</dbReference>
<keyword evidence="8" id="KW-0670">Pyruvate</keyword>
<evidence type="ECO:0000256" key="4">
    <source>
        <dbReference type="ARBA" id="ARBA00023267"/>
    </source>
</evidence>
<dbReference type="EMBL" id="RCCJ01000001">
    <property type="protein sequence ID" value="RLJ71598.1"/>
    <property type="molecule type" value="Genomic_DNA"/>
</dbReference>
<dbReference type="GO" id="GO:0016874">
    <property type="term" value="F:ligase activity"/>
    <property type="evidence" value="ECO:0007669"/>
    <property type="project" value="UniProtKB-KW"/>
</dbReference>
<dbReference type="SUPFAM" id="SSF56059">
    <property type="entry name" value="Glutathione synthetase ATP-binding domain-like"/>
    <property type="match status" value="1"/>
</dbReference>